<proteinExistence type="predicted"/>
<keyword evidence="3" id="KW-1185">Reference proteome</keyword>
<feature type="compositionally biased region" description="Polar residues" evidence="1">
    <location>
        <begin position="191"/>
        <end position="201"/>
    </location>
</feature>
<protein>
    <submittedName>
        <fullName evidence="2">Uncharacterized protein</fullName>
    </submittedName>
</protein>
<organism evidence="2 3">
    <name type="scientific">Brenthis ino</name>
    <name type="common">lesser marbled fritillary</name>
    <dbReference type="NCBI Taxonomy" id="405034"/>
    <lineage>
        <taxon>Eukaryota</taxon>
        <taxon>Metazoa</taxon>
        <taxon>Ecdysozoa</taxon>
        <taxon>Arthropoda</taxon>
        <taxon>Hexapoda</taxon>
        <taxon>Insecta</taxon>
        <taxon>Pterygota</taxon>
        <taxon>Neoptera</taxon>
        <taxon>Endopterygota</taxon>
        <taxon>Lepidoptera</taxon>
        <taxon>Glossata</taxon>
        <taxon>Ditrysia</taxon>
        <taxon>Papilionoidea</taxon>
        <taxon>Nymphalidae</taxon>
        <taxon>Heliconiinae</taxon>
        <taxon>Argynnini</taxon>
        <taxon>Brenthis</taxon>
    </lineage>
</organism>
<feature type="compositionally biased region" description="Basic and acidic residues" evidence="1">
    <location>
        <begin position="156"/>
        <end position="173"/>
    </location>
</feature>
<evidence type="ECO:0000313" key="2">
    <source>
        <dbReference type="EMBL" id="CAH0723240.1"/>
    </source>
</evidence>
<accession>A0A8J9YE63</accession>
<dbReference type="Proteomes" id="UP000838878">
    <property type="component" value="Chromosome 3"/>
</dbReference>
<dbReference type="EMBL" id="OV170223">
    <property type="protein sequence ID" value="CAH0723240.1"/>
    <property type="molecule type" value="Genomic_DNA"/>
</dbReference>
<feature type="non-terminal residue" evidence="2">
    <location>
        <position position="201"/>
    </location>
</feature>
<evidence type="ECO:0000313" key="3">
    <source>
        <dbReference type="Proteomes" id="UP000838878"/>
    </source>
</evidence>
<reference evidence="2" key="1">
    <citation type="submission" date="2021-12" db="EMBL/GenBank/DDBJ databases">
        <authorList>
            <person name="Martin H S."/>
        </authorList>
    </citation>
    <scope>NUCLEOTIDE SEQUENCE</scope>
</reference>
<feature type="region of interest" description="Disordered" evidence="1">
    <location>
        <begin position="155"/>
        <end position="201"/>
    </location>
</feature>
<name>A0A8J9YE63_9NEOP</name>
<dbReference type="OrthoDB" id="6899810at2759"/>
<evidence type="ECO:0000256" key="1">
    <source>
        <dbReference type="SAM" id="MobiDB-lite"/>
    </source>
</evidence>
<sequence>MQLESLEFSKKLLEIKQWFTRVSWAHKKRFILSLLDDVKSIRTICLVLKSIWNCRPKDAVMSTSGPKLWSSHDRVPMDHNRTALPQSSLKNVMKNDRKWFQSLKPEEQYLVLAELLSISGGPIMWEVLQHLRLIYENYVEQDALNLLECTLVNEPPPEKKVISPEPAKKDQAPRRKSSFTQISEFKHTPLPGQSQKEVCIL</sequence>
<gene>
    <name evidence="2" type="ORF">BINO364_LOCUS9098</name>
</gene>
<dbReference type="AlphaFoldDB" id="A0A8J9YE63"/>